<accession>R7TXF5</accession>
<dbReference type="EMBL" id="AMQN01011498">
    <property type="status" value="NOT_ANNOTATED_CDS"/>
    <property type="molecule type" value="Genomic_DNA"/>
</dbReference>
<dbReference type="OrthoDB" id="6156464at2759"/>
<evidence type="ECO:0000313" key="7">
    <source>
        <dbReference type="Proteomes" id="UP000014760"/>
    </source>
</evidence>
<dbReference type="GO" id="GO:0004866">
    <property type="term" value="F:endopeptidase inhibitor activity"/>
    <property type="evidence" value="ECO:0007669"/>
    <property type="project" value="InterPro"/>
</dbReference>
<reference evidence="5 7" key="2">
    <citation type="journal article" date="2013" name="Nature">
        <title>Insights into bilaterian evolution from three spiralian genomes.</title>
        <authorList>
            <person name="Simakov O."/>
            <person name="Marletaz F."/>
            <person name="Cho S.J."/>
            <person name="Edsinger-Gonzales E."/>
            <person name="Havlak P."/>
            <person name="Hellsten U."/>
            <person name="Kuo D.H."/>
            <person name="Larsson T."/>
            <person name="Lv J."/>
            <person name="Arendt D."/>
            <person name="Savage R."/>
            <person name="Osoegawa K."/>
            <person name="de Jong P."/>
            <person name="Grimwood J."/>
            <person name="Chapman J.A."/>
            <person name="Shapiro H."/>
            <person name="Aerts A."/>
            <person name="Otillar R.P."/>
            <person name="Terry A.Y."/>
            <person name="Boore J.L."/>
            <person name="Grigoriev I.V."/>
            <person name="Lindberg D.R."/>
            <person name="Seaver E.C."/>
            <person name="Weisblat D.A."/>
            <person name="Putnam N.H."/>
            <person name="Rokhsar D.S."/>
        </authorList>
    </citation>
    <scope>NUCLEOTIDE SEQUENCE</scope>
    <source>
        <strain evidence="5 7">I ESC-2004</strain>
    </source>
</reference>
<dbReference type="AlphaFoldDB" id="R7TXF5"/>
<protein>
    <recommendedName>
        <fullName evidence="4">Macroglobulin domain-containing protein</fullName>
    </recommendedName>
</protein>
<evidence type="ECO:0000313" key="5">
    <source>
        <dbReference type="EMBL" id="ELT96126.1"/>
    </source>
</evidence>
<keyword evidence="7" id="KW-1185">Reference proteome</keyword>
<sequence length="271" mass="30320">MSFGQYNLNGYLNIEPRAACYYNYTLITKRAYHSNHEDINPSAACSSNDLKRSRTEDRVTVTTPDFYPNTQKLMHAEQHGDNGASVDARFVAMSPAVLRPDSDYDISVAILKPEVRIKVTALIYDASKRVDLVSGHGYFTNAQPEILKLKIPMELSATSYKLKLTLIGFEEEVVQEKDIEVKAKSMSLFIQTDKGIYKPGETVKYRAFTVTPDLTPYTGSITVTISDPKKNKIDQLKDLTPVFGVVNSSLELSTEPVLGMWTITVESYVIV</sequence>
<dbReference type="OMA" id="HIRNETQ"/>
<gene>
    <name evidence="5" type="ORF">CAPTEDRAFT_208768</name>
</gene>
<dbReference type="Proteomes" id="UP000014760">
    <property type="component" value="Unassembled WGS sequence"/>
</dbReference>
<reference evidence="6" key="3">
    <citation type="submission" date="2015-06" db="UniProtKB">
        <authorList>
            <consortium name="EnsemblMetazoa"/>
        </authorList>
    </citation>
    <scope>IDENTIFICATION</scope>
</reference>
<dbReference type="EnsemblMetazoa" id="CapteT208768">
    <property type="protein sequence ID" value="CapteP208768"/>
    <property type="gene ID" value="CapteG208768"/>
</dbReference>
<organism evidence="5">
    <name type="scientific">Capitella teleta</name>
    <name type="common">Polychaete worm</name>
    <dbReference type="NCBI Taxonomy" id="283909"/>
    <lineage>
        <taxon>Eukaryota</taxon>
        <taxon>Metazoa</taxon>
        <taxon>Spiralia</taxon>
        <taxon>Lophotrochozoa</taxon>
        <taxon>Annelida</taxon>
        <taxon>Polychaeta</taxon>
        <taxon>Sedentaria</taxon>
        <taxon>Scolecida</taxon>
        <taxon>Capitellidae</taxon>
        <taxon>Capitella</taxon>
    </lineage>
</organism>
<dbReference type="InterPro" id="IPR050473">
    <property type="entry name" value="A2M/Complement_sys"/>
</dbReference>
<dbReference type="FunFam" id="2.60.40.1930:FF:000001">
    <property type="entry name" value="CD109 isoform 3"/>
    <property type="match status" value="1"/>
</dbReference>
<name>R7TXF5_CAPTE</name>
<dbReference type="PANTHER" id="PTHR11412">
    <property type="entry name" value="MACROGLOBULIN / COMPLEMENT"/>
    <property type="match status" value="1"/>
</dbReference>
<keyword evidence="2" id="KW-0882">Thioester bond</keyword>
<evidence type="ECO:0000256" key="2">
    <source>
        <dbReference type="ARBA" id="ARBA00022966"/>
    </source>
</evidence>
<dbReference type="Gene3D" id="2.60.40.1930">
    <property type="match status" value="1"/>
</dbReference>
<dbReference type="EMBL" id="KB308905">
    <property type="protein sequence ID" value="ELT96126.1"/>
    <property type="molecule type" value="Genomic_DNA"/>
</dbReference>
<dbReference type="HOGENOM" id="CLU_1027601_0_0_1"/>
<keyword evidence="3" id="KW-0325">Glycoprotein</keyword>
<dbReference type="InterPro" id="IPR002890">
    <property type="entry name" value="MG2"/>
</dbReference>
<evidence type="ECO:0000313" key="6">
    <source>
        <dbReference type="EnsemblMetazoa" id="CapteP208768"/>
    </source>
</evidence>
<evidence type="ECO:0000256" key="1">
    <source>
        <dbReference type="ARBA" id="ARBA00022729"/>
    </source>
</evidence>
<reference evidence="7" key="1">
    <citation type="submission" date="2012-12" db="EMBL/GenBank/DDBJ databases">
        <authorList>
            <person name="Hellsten U."/>
            <person name="Grimwood J."/>
            <person name="Chapman J.A."/>
            <person name="Shapiro H."/>
            <person name="Aerts A."/>
            <person name="Otillar R.P."/>
            <person name="Terry A.Y."/>
            <person name="Boore J.L."/>
            <person name="Simakov O."/>
            <person name="Marletaz F."/>
            <person name="Cho S.-J."/>
            <person name="Edsinger-Gonzales E."/>
            <person name="Havlak P."/>
            <person name="Kuo D.-H."/>
            <person name="Larsson T."/>
            <person name="Lv J."/>
            <person name="Arendt D."/>
            <person name="Savage R."/>
            <person name="Osoegawa K."/>
            <person name="de Jong P."/>
            <person name="Lindberg D.R."/>
            <person name="Seaver E.C."/>
            <person name="Weisblat D.A."/>
            <person name="Putnam N.H."/>
            <person name="Grigoriev I.V."/>
            <person name="Rokhsar D.S."/>
        </authorList>
    </citation>
    <scope>NUCLEOTIDE SEQUENCE</scope>
    <source>
        <strain evidence="7">I ESC-2004</strain>
    </source>
</reference>
<dbReference type="Pfam" id="PF01835">
    <property type="entry name" value="MG2"/>
    <property type="match status" value="1"/>
</dbReference>
<evidence type="ECO:0000259" key="4">
    <source>
        <dbReference type="Pfam" id="PF01835"/>
    </source>
</evidence>
<evidence type="ECO:0000256" key="3">
    <source>
        <dbReference type="ARBA" id="ARBA00023180"/>
    </source>
</evidence>
<proteinExistence type="predicted"/>
<dbReference type="Gene3D" id="2.60.40.2950">
    <property type="match status" value="1"/>
</dbReference>
<dbReference type="PANTHER" id="PTHR11412:SF136">
    <property type="entry name" value="CD109 ANTIGEN"/>
    <property type="match status" value="1"/>
</dbReference>
<keyword evidence="1" id="KW-0732">Signal</keyword>
<feature type="domain" description="Macroglobulin" evidence="4">
    <location>
        <begin position="188"/>
        <end position="265"/>
    </location>
</feature>
<dbReference type="STRING" id="283909.R7TXF5"/>